<feature type="domain" description="MATH" evidence="2">
    <location>
        <begin position="45"/>
        <end position="175"/>
    </location>
</feature>
<gene>
    <name evidence="3" type="ORF">EVEC_LOCUS250</name>
</gene>
<dbReference type="Gene3D" id="2.60.210.10">
    <property type="entry name" value="Apoptosis, Tumor Necrosis Factor Receptor Associated Protein 2, Chain A"/>
    <property type="match status" value="1"/>
</dbReference>
<dbReference type="OrthoDB" id="646702at2759"/>
<proteinExistence type="predicted"/>
<dbReference type="SUPFAM" id="SSF49599">
    <property type="entry name" value="TRAF domain-like"/>
    <property type="match status" value="1"/>
</dbReference>
<dbReference type="PROSITE" id="PS50144">
    <property type="entry name" value="MATH"/>
    <property type="match status" value="1"/>
</dbReference>
<name>A0A0N4UT35_ENTVE</name>
<dbReference type="PROSITE" id="PS50097">
    <property type="entry name" value="BTB"/>
    <property type="match status" value="1"/>
</dbReference>
<dbReference type="Proteomes" id="UP000274131">
    <property type="component" value="Unassembled WGS sequence"/>
</dbReference>
<reference evidence="3 4" key="2">
    <citation type="submission" date="2018-10" db="EMBL/GenBank/DDBJ databases">
        <authorList>
            <consortium name="Pathogen Informatics"/>
        </authorList>
    </citation>
    <scope>NUCLEOTIDE SEQUENCE [LARGE SCALE GENOMIC DNA]</scope>
</reference>
<dbReference type="GO" id="GO:0030163">
    <property type="term" value="P:protein catabolic process"/>
    <property type="evidence" value="ECO:0007669"/>
    <property type="project" value="UniProtKB-ARBA"/>
</dbReference>
<evidence type="ECO:0000313" key="4">
    <source>
        <dbReference type="Proteomes" id="UP000274131"/>
    </source>
</evidence>
<dbReference type="Gene3D" id="1.25.40.420">
    <property type="match status" value="1"/>
</dbReference>
<dbReference type="InterPro" id="IPR011333">
    <property type="entry name" value="SKP1/BTB/POZ_sf"/>
</dbReference>
<dbReference type="STRING" id="51028.A0A0N4UT35"/>
<sequence>MDYNNDLSQRLLSATPQEDGNPPRSSEGGNCVYVTASTTRMDTVIFMHKWSISQFSVQQELSNAGDFLESNNFGSTTGDYKFRLKLFPSGKDEECRGYLSLFLQIIKCPSPKLRFRVNFYIDTTDGPRGCALNKNVVTINRGGIVTASKFFSTDTLKSRISRFLPDDVLTVGVELTVYGEQSSCEIEPDEEFYISSDGATHTPRDADSCSPVPRPQVSAFGRDIGQLFDTGDFADFTLYVGRRSFKCHKAILSARSPFFQGMFRNHTNQESVKGEATLEDVTPEAVCAILEYIYKDSCTDLAKNAMDIMAAADRFCLDRLKLQCQDVLVRDMSAANVCERLRAADLYGAPKLKKKALIVVQRHRQAILDSKEWSELESELPGLAASVLKQLVTYPETLHRSSSIHDTSTPMKRPRVL</sequence>
<organism evidence="5">
    <name type="scientific">Enterobius vermicularis</name>
    <name type="common">Human pinworm</name>
    <dbReference type="NCBI Taxonomy" id="51028"/>
    <lineage>
        <taxon>Eukaryota</taxon>
        <taxon>Metazoa</taxon>
        <taxon>Ecdysozoa</taxon>
        <taxon>Nematoda</taxon>
        <taxon>Chromadorea</taxon>
        <taxon>Rhabditida</taxon>
        <taxon>Spirurina</taxon>
        <taxon>Oxyuridomorpha</taxon>
        <taxon>Oxyuroidea</taxon>
        <taxon>Oxyuridae</taxon>
        <taxon>Enterobius</taxon>
    </lineage>
</organism>
<feature type="domain" description="BTB" evidence="1">
    <location>
        <begin position="234"/>
        <end position="294"/>
    </location>
</feature>
<dbReference type="InterPro" id="IPR008974">
    <property type="entry name" value="TRAF-like"/>
</dbReference>
<dbReference type="InterPro" id="IPR000210">
    <property type="entry name" value="BTB/POZ_dom"/>
</dbReference>
<dbReference type="SMART" id="SM00225">
    <property type="entry name" value="BTB"/>
    <property type="match status" value="1"/>
</dbReference>
<dbReference type="InterPro" id="IPR002083">
    <property type="entry name" value="MATH/TRAF_dom"/>
</dbReference>
<evidence type="ECO:0000259" key="2">
    <source>
        <dbReference type="PROSITE" id="PS50144"/>
    </source>
</evidence>
<dbReference type="Pfam" id="PF00651">
    <property type="entry name" value="BTB"/>
    <property type="match status" value="1"/>
</dbReference>
<evidence type="ECO:0000313" key="5">
    <source>
        <dbReference type="WBParaSite" id="EVEC_0000035701-mRNA-1"/>
    </source>
</evidence>
<dbReference type="Pfam" id="PF22486">
    <property type="entry name" value="MATH_2"/>
    <property type="match status" value="1"/>
</dbReference>
<evidence type="ECO:0000259" key="1">
    <source>
        <dbReference type="PROSITE" id="PS50097"/>
    </source>
</evidence>
<dbReference type="SUPFAM" id="SSF54695">
    <property type="entry name" value="POZ domain"/>
    <property type="match status" value="1"/>
</dbReference>
<evidence type="ECO:0000313" key="3">
    <source>
        <dbReference type="EMBL" id="VDD85107.1"/>
    </source>
</evidence>
<dbReference type="EMBL" id="UXUI01000199">
    <property type="protein sequence ID" value="VDD85107.1"/>
    <property type="molecule type" value="Genomic_DNA"/>
</dbReference>
<keyword evidence="4" id="KW-1185">Reference proteome</keyword>
<dbReference type="AlphaFoldDB" id="A0A0N4UT35"/>
<dbReference type="PANTHER" id="PTHR24413">
    <property type="entry name" value="SPECKLE-TYPE POZ PROTEIN"/>
    <property type="match status" value="1"/>
</dbReference>
<dbReference type="WBParaSite" id="EVEC_0000035701-mRNA-1">
    <property type="protein sequence ID" value="EVEC_0000035701-mRNA-1"/>
    <property type="gene ID" value="EVEC_0000035701"/>
</dbReference>
<reference evidence="5" key="1">
    <citation type="submission" date="2017-02" db="UniProtKB">
        <authorList>
            <consortium name="WormBaseParasite"/>
        </authorList>
    </citation>
    <scope>IDENTIFICATION</scope>
</reference>
<dbReference type="Gene3D" id="3.30.710.10">
    <property type="entry name" value="Potassium Channel Kv1.1, Chain A"/>
    <property type="match status" value="1"/>
</dbReference>
<dbReference type="CDD" id="cd14733">
    <property type="entry name" value="BACK"/>
    <property type="match status" value="1"/>
</dbReference>
<protein>
    <submittedName>
        <fullName evidence="5">BTB domain-containing protein</fullName>
    </submittedName>
</protein>
<accession>A0A0N4UT35</accession>